<keyword evidence="7 10" id="KW-0472">Membrane</keyword>
<evidence type="ECO:0000256" key="7">
    <source>
        <dbReference type="ARBA" id="ARBA00023136"/>
    </source>
</evidence>
<evidence type="ECO:0000313" key="11">
    <source>
        <dbReference type="EMBL" id="EER74497.1"/>
    </source>
</evidence>
<evidence type="ECO:0000256" key="5">
    <source>
        <dbReference type="ARBA" id="ARBA00022989"/>
    </source>
</evidence>
<dbReference type="NCBIfam" id="TIGR00023">
    <property type="entry name" value="glycerol-3-phosphate 1-O-acyltransferase PlsY"/>
    <property type="match status" value="1"/>
</dbReference>
<comment type="caution">
    <text evidence="11">The sequence shown here is derived from an EMBL/GenBank/DDBJ whole genome shotgun (WGS) entry which is preliminary data.</text>
</comment>
<dbReference type="RefSeq" id="WP_002827007.1">
    <property type="nucleotide sequence ID" value="NZ_GG697128.1"/>
</dbReference>
<evidence type="ECO:0000256" key="9">
    <source>
        <dbReference type="ARBA" id="ARBA00023264"/>
    </source>
</evidence>
<keyword evidence="6 10" id="KW-0443">Lipid metabolism</keyword>
<dbReference type="GO" id="GO:0043772">
    <property type="term" value="F:acyl-phosphate glycerol-3-phosphate acyltransferase activity"/>
    <property type="evidence" value="ECO:0007669"/>
    <property type="project" value="UniProtKB-UniRule"/>
</dbReference>
<comment type="pathway">
    <text evidence="10">Lipid metabolism; phospholipid metabolism.</text>
</comment>
<dbReference type="InterPro" id="IPR003811">
    <property type="entry name" value="G3P_acylTferase_PlsY"/>
</dbReference>
<dbReference type="HOGENOM" id="CLU_081254_4_0_9"/>
<comment type="catalytic activity">
    <reaction evidence="10">
        <text>an acyl phosphate + sn-glycerol 3-phosphate = a 1-acyl-sn-glycero-3-phosphate + phosphate</text>
        <dbReference type="Rhea" id="RHEA:34075"/>
        <dbReference type="ChEBI" id="CHEBI:43474"/>
        <dbReference type="ChEBI" id="CHEBI:57597"/>
        <dbReference type="ChEBI" id="CHEBI:57970"/>
        <dbReference type="ChEBI" id="CHEBI:59918"/>
        <dbReference type="EC" id="2.3.1.275"/>
    </reaction>
</comment>
<feature type="transmembrane region" description="Helical" evidence="10">
    <location>
        <begin position="6"/>
        <end position="30"/>
    </location>
</feature>
<dbReference type="PANTHER" id="PTHR30309">
    <property type="entry name" value="INNER MEMBRANE PROTEIN YGIH"/>
    <property type="match status" value="1"/>
</dbReference>
<dbReference type="EC" id="2.3.1.275" evidence="10"/>
<evidence type="ECO:0000256" key="8">
    <source>
        <dbReference type="ARBA" id="ARBA00023209"/>
    </source>
</evidence>
<dbReference type="GO" id="GO:0005886">
    <property type="term" value="C:plasma membrane"/>
    <property type="evidence" value="ECO:0007669"/>
    <property type="project" value="UniProtKB-SubCell"/>
</dbReference>
<dbReference type="PANTHER" id="PTHR30309:SF0">
    <property type="entry name" value="GLYCEROL-3-PHOSPHATE ACYLTRANSFERASE-RELATED"/>
    <property type="match status" value="1"/>
</dbReference>
<feature type="transmembrane region" description="Helical" evidence="10">
    <location>
        <begin position="51"/>
        <end position="77"/>
    </location>
</feature>
<dbReference type="STRING" id="585506.HMPREF0877_1286"/>
<dbReference type="Pfam" id="PF02660">
    <property type="entry name" value="G3P_acyltransf"/>
    <property type="match status" value="1"/>
</dbReference>
<sequence length="208" mass="22751">MTIFHFIISFVLAYLFGSIPSGYWIGKIFYKKNILELGSGNIGTTNTFRTLGTIPGVVVLILDLCKGILGASMATIWGSAPHWMFMVVGLGAILGHTFSIWIGFKGGKAVATSVGVLLLYSPVMFLAAVIAFITAILLTSMVSVGSMLGFTVVTLLSVFWLHDWFLATIALVLTVFVFYRHRSNVKRILNGTESKVPFGLIYWLSKKS</sequence>
<proteinExistence type="inferred from homology"/>
<gene>
    <name evidence="10 11" type="primary">plsY</name>
    <name evidence="11" type="ORF">HMPREF0877_1286</name>
</gene>
<dbReference type="SMART" id="SM01207">
    <property type="entry name" value="G3P_acyltransf"/>
    <property type="match status" value="1"/>
</dbReference>
<dbReference type="UniPathway" id="UPA00085"/>
<dbReference type="GO" id="GO:0008654">
    <property type="term" value="P:phospholipid biosynthetic process"/>
    <property type="evidence" value="ECO:0007669"/>
    <property type="project" value="UniProtKB-UniRule"/>
</dbReference>
<evidence type="ECO:0000256" key="1">
    <source>
        <dbReference type="ARBA" id="ARBA00022475"/>
    </source>
</evidence>
<accession>C5RBE0</accession>
<dbReference type="eggNOG" id="COG0344">
    <property type="taxonomic scope" value="Bacteria"/>
</dbReference>
<protein>
    <recommendedName>
        <fullName evidence="10">Glycerol-3-phosphate acyltransferase</fullName>
    </recommendedName>
    <alternativeName>
        <fullName evidence="10">Acyl-PO4 G3P acyltransferase</fullName>
    </alternativeName>
    <alternativeName>
        <fullName evidence="10">Acyl-phosphate--glycerol-3-phosphate acyltransferase</fullName>
    </alternativeName>
    <alternativeName>
        <fullName evidence="10">G3P acyltransferase</fullName>
        <shortName evidence="10">GPAT</shortName>
        <ecNumber evidence="10">2.3.1.275</ecNumber>
    </alternativeName>
    <alternativeName>
        <fullName evidence="10">Lysophosphatidic acid synthase</fullName>
        <shortName evidence="10">LPA synthase</shortName>
    </alternativeName>
</protein>
<evidence type="ECO:0000256" key="4">
    <source>
        <dbReference type="ARBA" id="ARBA00022692"/>
    </source>
</evidence>
<evidence type="ECO:0000313" key="12">
    <source>
        <dbReference type="Proteomes" id="UP000004528"/>
    </source>
</evidence>
<dbReference type="EMBL" id="ACKU01000019">
    <property type="protein sequence ID" value="EER74497.1"/>
    <property type="molecule type" value="Genomic_DNA"/>
</dbReference>
<feature type="transmembrane region" description="Helical" evidence="10">
    <location>
        <begin position="83"/>
        <end position="104"/>
    </location>
</feature>
<reference evidence="11 12" key="1">
    <citation type="submission" date="2009-04" db="EMBL/GenBank/DDBJ databases">
        <authorList>
            <person name="Qin X."/>
            <person name="Bachman B."/>
            <person name="Battles P."/>
            <person name="Bell A."/>
            <person name="Bess C."/>
            <person name="Bickham C."/>
            <person name="Chaboub L."/>
            <person name="Chen D."/>
            <person name="Coyle M."/>
            <person name="Deiros D.R."/>
            <person name="Dinh H."/>
            <person name="Forbes L."/>
            <person name="Fowler G."/>
            <person name="Francisco L."/>
            <person name="Fu Q."/>
            <person name="Gubbala S."/>
            <person name="Hale W."/>
            <person name="Han Y."/>
            <person name="Hemphill L."/>
            <person name="Highlander S.K."/>
            <person name="Hirani K."/>
            <person name="Hogues M."/>
            <person name="Jackson L."/>
            <person name="Jakkamsetti A."/>
            <person name="Javaid M."/>
            <person name="Jiang H."/>
            <person name="Korchina V."/>
            <person name="Kovar C."/>
            <person name="Lara F."/>
            <person name="Lee S."/>
            <person name="Mata R."/>
            <person name="Mathew T."/>
            <person name="Moen C."/>
            <person name="Morales K."/>
            <person name="Munidasa M."/>
            <person name="Nazareth L."/>
            <person name="Ngo R."/>
            <person name="Nguyen L."/>
            <person name="Okwuonu G."/>
            <person name="Ongeri F."/>
            <person name="Patil S."/>
            <person name="Petrosino J."/>
            <person name="Pham C."/>
            <person name="Pham P."/>
            <person name="Pu L.-L."/>
            <person name="Puazo M."/>
            <person name="Raj R."/>
            <person name="Reid J."/>
            <person name="Rouhana J."/>
            <person name="Saada N."/>
            <person name="Shang Y."/>
            <person name="Simmons D."/>
            <person name="Thornton R."/>
            <person name="Warren J."/>
            <person name="Weissenberger G."/>
            <person name="Zhang J."/>
            <person name="Zhang L."/>
            <person name="Zhou C."/>
            <person name="Zhu D."/>
            <person name="Muzny D."/>
            <person name="Worley K."/>
            <person name="Gibbs R."/>
        </authorList>
    </citation>
    <scope>NUCLEOTIDE SEQUENCE [LARGE SCALE GENOMIC DNA]</scope>
    <source>
        <strain evidence="11 12">ATCC 33313</strain>
    </source>
</reference>
<keyword evidence="2 10" id="KW-0444">Lipid biosynthesis</keyword>
<comment type="function">
    <text evidence="10">Catalyzes the transfer of an acyl group from acyl-phosphate (acyl-PO(4)) to glycerol-3-phosphate (G3P) to form lysophosphatidic acid (LPA). This enzyme utilizes acyl-phosphate as fatty acyl donor, but not acyl-CoA or acyl-ACP.</text>
</comment>
<evidence type="ECO:0000256" key="10">
    <source>
        <dbReference type="HAMAP-Rule" id="MF_01043"/>
    </source>
</evidence>
<evidence type="ECO:0000256" key="3">
    <source>
        <dbReference type="ARBA" id="ARBA00022679"/>
    </source>
</evidence>
<comment type="subunit">
    <text evidence="10">Probably interacts with PlsX.</text>
</comment>
<organism evidence="11 12">
    <name type="scientific">Weissella paramesenteroides ATCC 33313</name>
    <dbReference type="NCBI Taxonomy" id="585506"/>
    <lineage>
        <taxon>Bacteria</taxon>
        <taxon>Bacillati</taxon>
        <taxon>Bacillota</taxon>
        <taxon>Bacilli</taxon>
        <taxon>Lactobacillales</taxon>
        <taxon>Lactobacillaceae</taxon>
        <taxon>Weissella</taxon>
    </lineage>
</organism>
<keyword evidence="9 10" id="KW-1208">Phospholipid metabolism</keyword>
<name>C5RBE0_WEIPA</name>
<feature type="transmembrane region" description="Helical" evidence="10">
    <location>
        <begin position="116"/>
        <end position="138"/>
    </location>
</feature>
<dbReference type="Proteomes" id="UP000004528">
    <property type="component" value="Unassembled WGS sequence"/>
</dbReference>
<comment type="similarity">
    <text evidence="10">Belongs to the PlsY family.</text>
</comment>
<keyword evidence="11" id="KW-0012">Acyltransferase</keyword>
<keyword evidence="12" id="KW-1185">Reference proteome</keyword>
<keyword evidence="1 10" id="KW-1003">Cell membrane</keyword>
<evidence type="ECO:0000256" key="6">
    <source>
        <dbReference type="ARBA" id="ARBA00023098"/>
    </source>
</evidence>
<dbReference type="HAMAP" id="MF_01043">
    <property type="entry name" value="PlsY"/>
    <property type="match status" value="1"/>
</dbReference>
<keyword evidence="4 10" id="KW-0812">Transmembrane</keyword>
<keyword evidence="5 10" id="KW-1133">Transmembrane helix</keyword>
<comment type="subcellular location">
    <subcellularLocation>
        <location evidence="10">Cell membrane</location>
        <topology evidence="10">Multi-pass membrane protein</topology>
    </subcellularLocation>
</comment>
<dbReference type="AlphaFoldDB" id="C5RBE0"/>
<evidence type="ECO:0000256" key="2">
    <source>
        <dbReference type="ARBA" id="ARBA00022516"/>
    </source>
</evidence>
<feature type="transmembrane region" description="Helical" evidence="10">
    <location>
        <begin position="158"/>
        <end position="179"/>
    </location>
</feature>
<keyword evidence="8 10" id="KW-0594">Phospholipid biosynthesis</keyword>
<keyword evidence="3 10" id="KW-0808">Transferase</keyword>